<evidence type="ECO:0000313" key="1">
    <source>
        <dbReference type="EMBL" id="QHS90074.1"/>
    </source>
</evidence>
<name>A0A6C0BE52_9ZZZZ</name>
<sequence length="636" mass="74070">MSEKVLLNPLNLIGTIDLDTPFFILEYISKICKKSFNVSYLSCDEYYQSVIDSCRLYNYSTIESPSYQSSDNDLSKISKFISPNQSSIEWDVESILYGYDHICQYDINNDEIPALNKTNLVFGDKTNENPYIINEIIAYVIAKINKYRMNRYTEFSEICFFIKKINENRTNSIKNSLLHTINSMSHSDILKIYYNIVNQGDIVENETEIKISTPKDSMFVFNSTALDVTSQAFLDKNKLLSKIKPTTNYEAIIIAVNVYRVDITESSYPLGEIENLKRKKYIPYCSRFAKKFSLNPSFYMIDDMWSENLASYVYTKEQLINFTTEEGFDNLIGVSNSELISLLKSTRNITNFYFGIHPDCNDTYTVIGHEPINDVQIDKLICVGIPKQNKLYYTNMDELFDYFESEKMFVDQTEDKSPLDDRVVKKLRNYCRKMSLKNNSSIFKNMIFLLDDLDKGKKLIDFKVRDLKLKISRATPEIKNMIDEFFKTSMEMGLYMRGWKIGDNNIYPLKSEDTTSAGNDENGITVHNNTVIAYENAKDILSKLPSDISNEIRSLHTLRFSKKEKAYRIFGLNFKGTRVYHEETLLDCMRKIYGGYNNDESCIRTNSNWILYSSCWYRILFNFDVPFDMGQIDDIQ</sequence>
<dbReference type="EMBL" id="MN739124">
    <property type="protein sequence ID" value="QHS90074.1"/>
    <property type="molecule type" value="Genomic_DNA"/>
</dbReference>
<organism evidence="1">
    <name type="scientific">viral metagenome</name>
    <dbReference type="NCBI Taxonomy" id="1070528"/>
    <lineage>
        <taxon>unclassified sequences</taxon>
        <taxon>metagenomes</taxon>
        <taxon>organismal metagenomes</taxon>
    </lineage>
</organism>
<reference evidence="1" key="1">
    <citation type="journal article" date="2020" name="Nature">
        <title>Giant virus diversity and host interactions through global metagenomics.</title>
        <authorList>
            <person name="Schulz F."/>
            <person name="Roux S."/>
            <person name="Paez-Espino D."/>
            <person name="Jungbluth S."/>
            <person name="Walsh D.A."/>
            <person name="Denef V.J."/>
            <person name="McMahon K.D."/>
            <person name="Konstantinidis K.T."/>
            <person name="Eloe-Fadrosh E.A."/>
            <person name="Kyrpides N.C."/>
            <person name="Woyke T."/>
        </authorList>
    </citation>
    <scope>NUCLEOTIDE SEQUENCE</scope>
    <source>
        <strain evidence="1">GVMAG-M-3300010160-4</strain>
    </source>
</reference>
<protein>
    <submittedName>
        <fullName evidence="1">Uncharacterized protein</fullName>
    </submittedName>
</protein>
<dbReference type="AlphaFoldDB" id="A0A6C0BE52"/>
<accession>A0A6C0BE52</accession>
<proteinExistence type="predicted"/>